<protein>
    <recommendedName>
        <fullName evidence="4">Tyrosine kinase G-rich domain-containing protein</fullName>
    </recommendedName>
</protein>
<dbReference type="OrthoDB" id="5349172at2"/>
<evidence type="ECO:0000256" key="1">
    <source>
        <dbReference type="SAM" id="Phobius"/>
    </source>
</evidence>
<name>A0A363CY87_9BACT</name>
<dbReference type="EMBL" id="MUXE01000014">
    <property type="protein sequence ID" value="PUE63777.1"/>
    <property type="molecule type" value="Genomic_DNA"/>
</dbReference>
<feature type="transmembrane region" description="Helical" evidence="1">
    <location>
        <begin position="61"/>
        <end position="84"/>
    </location>
</feature>
<dbReference type="AlphaFoldDB" id="A0A363CY87"/>
<keyword evidence="3" id="KW-1185">Reference proteome</keyword>
<accession>A0A363CY87</accession>
<keyword evidence="1" id="KW-0472">Membrane</keyword>
<evidence type="ECO:0008006" key="4">
    <source>
        <dbReference type="Google" id="ProtNLM"/>
    </source>
</evidence>
<proteinExistence type="predicted"/>
<reference evidence="2 3" key="1">
    <citation type="submission" date="2017-02" db="EMBL/GenBank/DDBJ databases">
        <title>Arcobacter caeni sp. nov, a new Arcobacter species isolated from reclaimed water.</title>
        <authorList>
            <person name="Figueras M.J."/>
            <person name="Perez-Cataluna A."/>
            <person name="Salas-Masso N."/>
        </authorList>
    </citation>
    <scope>NUCLEOTIDE SEQUENCE [LARGE SCALE GENOMIC DNA]</scope>
    <source>
        <strain evidence="2 3">RW17-10</strain>
    </source>
</reference>
<evidence type="ECO:0000313" key="3">
    <source>
        <dbReference type="Proteomes" id="UP000251135"/>
    </source>
</evidence>
<comment type="caution">
    <text evidence="2">The sequence shown here is derived from an EMBL/GenBank/DDBJ whole genome shotgun (WGS) entry which is preliminary data.</text>
</comment>
<organism evidence="2 3">
    <name type="scientific">Arcobacter caeni</name>
    <dbReference type="NCBI Taxonomy" id="1912877"/>
    <lineage>
        <taxon>Bacteria</taxon>
        <taxon>Pseudomonadati</taxon>
        <taxon>Campylobacterota</taxon>
        <taxon>Epsilonproteobacteria</taxon>
        <taxon>Campylobacterales</taxon>
        <taxon>Arcobacteraceae</taxon>
        <taxon>Arcobacter</taxon>
    </lineage>
</organism>
<dbReference type="Proteomes" id="UP000251135">
    <property type="component" value="Unassembled WGS sequence"/>
</dbReference>
<keyword evidence="1" id="KW-0812">Transmembrane</keyword>
<keyword evidence="1" id="KW-1133">Transmembrane helix</keyword>
<gene>
    <name evidence="2" type="ORF">B0174_09530</name>
</gene>
<sequence length="92" mass="10610">MEISSNNINNETIKNDLQKSVEFILNRHKEKANFYENTIMSKQIGDIVINNTPINTLKKSLIVIVAFVTGFILSIFLVFFMQFISSMKKTHL</sequence>
<dbReference type="RefSeq" id="WP_108560083.1">
    <property type="nucleotide sequence ID" value="NZ_MUXE01000014.1"/>
</dbReference>
<evidence type="ECO:0000313" key="2">
    <source>
        <dbReference type="EMBL" id="PUE63777.1"/>
    </source>
</evidence>